<dbReference type="Pfam" id="PF26639">
    <property type="entry name" value="Het-6_barrel"/>
    <property type="match status" value="1"/>
</dbReference>
<dbReference type="OrthoDB" id="4587016at2759"/>
<dbReference type="EMBL" id="JAGMUU010000004">
    <property type="protein sequence ID" value="KAH7155796.1"/>
    <property type="molecule type" value="Genomic_DNA"/>
</dbReference>
<dbReference type="AlphaFoldDB" id="A0A9P9F8F3"/>
<dbReference type="PANTHER" id="PTHR24148:SF64">
    <property type="entry name" value="HETEROKARYON INCOMPATIBILITY DOMAIN-CONTAINING PROTEIN"/>
    <property type="match status" value="1"/>
</dbReference>
<evidence type="ECO:0000313" key="2">
    <source>
        <dbReference type="EMBL" id="KAH7155796.1"/>
    </source>
</evidence>
<feature type="domain" description="Heterokaryon incompatibility" evidence="1">
    <location>
        <begin position="57"/>
        <end position="234"/>
    </location>
</feature>
<comment type="caution">
    <text evidence="2">The sequence shown here is derived from an EMBL/GenBank/DDBJ whole genome shotgun (WGS) entry which is preliminary data.</text>
</comment>
<sequence length="731" mass="82357">MKPLFRPPRAPAYKYTSLDSRPRAFRLVRLLPPIHAVFGDTLRIELITVDDASECLFDALSYTWGVTSGDIPDRRVLVETHEGTRELGIYRPLELALLNIKANRPIFVDQICINQRDDDEKVCQVQLMHDIYAKCAQLLVWLGPETKASTSWLTYMRRVSQEGVMSRIIGPNKGHFMQVFDAVMNPTAQVTGAALEDRDDLLMLLSKYGEYYPIAGLEDILRRPWFNRLWIIQEVCLAPNVLFICGSESLCFECFQGGLLFYTIYNTHWLENLDHPVSRTELFQRSNIYDLNTSPTRMIQERKAIHLRREKHSLYSLIIKYNTNGNLPKIGSSLAEDRVFGIMGLAEKQSLSGMKVRYGDLPGVFTEIAALLVSHSVDTLFFSQFPKNIPNLPSWAPDWSMNLQPPTSYLSLTDPGHKAGGEVTLQPRVDLNSRCLIARGVAIGKITRVGQHAMVIDLEKTPEIEVDYRSMKHYFDEIDTFLSESRVTEDLEMAAVRVAGFGLSKAHMEAKYPNNTDELLKKLKAQGSKFGQRLIYTDNLLQSYHISRIVKTIGVLPWYWIPAGETDTLQLWATDPIAAFTQWMQVAGLFIADVVMISIASARVVLTSKYIALRRKFSRVDFRALDHDVALRRIGLDPELNLAFGTYSNSLNNLIGQKVYLTEEGYVGTGPNNMAEDDVVAVLFGASSPLLLRRQGSVDGVDTWSYVGEAYCDGVMNGEALGGEGTDFHIV</sequence>
<evidence type="ECO:0000313" key="3">
    <source>
        <dbReference type="Proteomes" id="UP000717696"/>
    </source>
</evidence>
<reference evidence="2" key="1">
    <citation type="journal article" date="2021" name="Nat. Commun.">
        <title>Genetic determinants of endophytism in the Arabidopsis root mycobiome.</title>
        <authorList>
            <person name="Mesny F."/>
            <person name="Miyauchi S."/>
            <person name="Thiergart T."/>
            <person name="Pickel B."/>
            <person name="Atanasova L."/>
            <person name="Karlsson M."/>
            <person name="Huettel B."/>
            <person name="Barry K.W."/>
            <person name="Haridas S."/>
            <person name="Chen C."/>
            <person name="Bauer D."/>
            <person name="Andreopoulos W."/>
            <person name="Pangilinan J."/>
            <person name="LaButti K."/>
            <person name="Riley R."/>
            <person name="Lipzen A."/>
            <person name="Clum A."/>
            <person name="Drula E."/>
            <person name="Henrissat B."/>
            <person name="Kohler A."/>
            <person name="Grigoriev I.V."/>
            <person name="Martin F.M."/>
            <person name="Hacquard S."/>
        </authorList>
    </citation>
    <scope>NUCLEOTIDE SEQUENCE</scope>
    <source>
        <strain evidence="2">MPI-CAGE-AT-0021</strain>
    </source>
</reference>
<gene>
    <name evidence="2" type="ORF">B0J13DRAFT_546382</name>
</gene>
<dbReference type="InterPro" id="IPR052895">
    <property type="entry name" value="HetReg/Transcr_Mod"/>
</dbReference>
<evidence type="ECO:0000259" key="1">
    <source>
        <dbReference type="Pfam" id="PF06985"/>
    </source>
</evidence>
<dbReference type="Pfam" id="PF06985">
    <property type="entry name" value="HET"/>
    <property type="match status" value="1"/>
</dbReference>
<dbReference type="Proteomes" id="UP000717696">
    <property type="component" value="Unassembled WGS sequence"/>
</dbReference>
<organism evidence="2 3">
    <name type="scientific">Dactylonectria estremocensis</name>
    <dbReference type="NCBI Taxonomy" id="1079267"/>
    <lineage>
        <taxon>Eukaryota</taxon>
        <taxon>Fungi</taxon>
        <taxon>Dikarya</taxon>
        <taxon>Ascomycota</taxon>
        <taxon>Pezizomycotina</taxon>
        <taxon>Sordariomycetes</taxon>
        <taxon>Hypocreomycetidae</taxon>
        <taxon>Hypocreales</taxon>
        <taxon>Nectriaceae</taxon>
        <taxon>Dactylonectria</taxon>
    </lineage>
</organism>
<accession>A0A9P9F8F3</accession>
<proteinExistence type="predicted"/>
<name>A0A9P9F8F3_9HYPO</name>
<dbReference type="PANTHER" id="PTHR24148">
    <property type="entry name" value="ANKYRIN REPEAT DOMAIN-CONTAINING PROTEIN 39 HOMOLOG-RELATED"/>
    <property type="match status" value="1"/>
</dbReference>
<dbReference type="InterPro" id="IPR010730">
    <property type="entry name" value="HET"/>
</dbReference>
<keyword evidence="3" id="KW-1185">Reference proteome</keyword>
<protein>
    <submittedName>
        <fullName evidence="2">Heterokaryon incompatibility protein</fullName>
    </submittedName>
</protein>